<dbReference type="EMBL" id="MH797002">
    <property type="protein sequence ID" value="AYW35368.1"/>
    <property type="molecule type" value="Genomic_DNA"/>
</dbReference>
<gene>
    <name evidence="1" type="primary">p94-like</name>
</gene>
<accession>A0A3G5EAW9</accession>
<evidence type="ECO:0000313" key="1">
    <source>
        <dbReference type="EMBL" id="AYW35368.1"/>
    </source>
</evidence>
<organism evidence="1">
    <name type="scientific">Antheraea proylei nucleopolyhedrovirus</name>
    <dbReference type="NCBI Taxonomy" id="2126611"/>
    <lineage>
        <taxon>Viruses</taxon>
        <taxon>Viruses incertae sedis</taxon>
        <taxon>Naldaviricetes</taxon>
        <taxon>Lefavirales</taxon>
        <taxon>Baculoviridae</taxon>
        <taxon>Alphabaculovirus</taxon>
        <taxon>Alphabaculovirus anpernyi</taxon>
    </lineage>
</organism>
<protein>
    <submittedName>
        <fullName evidence="1">p94-like protein</fullName>
    </submittedName>
</protein>
<reference evidence="1" key="1">
    <citation type="submission" date="2018-08" db="EMBL/GenBank/DDBJ databases">
        <title>Genetic characterization of an alphabaculovirus causing tiger band disease in the oak tasar silkworm, Antheraea proylei.</title>
        <authorList>
            <person name="Tourangbam S."/>
            <person name="Malcolm F.J."/>
            <person name="Luikham R."/>
            <person name="Kshetrimayum M."/>
            <person name="Yumnam R."/>
            <person name="Rajkumari L."/>
        </authorList>
    </citation>
    <scope>NUCLEOTIDE SEQUENCE</scope>
    <source>
        <strain evidence="1">TkhulenIBD</strain>
    </source>
</reference>
<name>A0A3G5EAW9_NPVAP</name>
<sequence>MYKYYVYATDDSASTYNDREFNRAALLTLQQFQDEAANAGADAKVVYLHWSADCKEQNYERVKRRYEMRNGEGGDTRPSEFLKWVQKYVDLNQACLELLYMVTDGQIPQREIGRCQELLNKHPVYFKRVVFHAINWNESAIDLSVASVVCAESACEIYRNNQLCERVNLTAAFDYDNVTVDNFTERQYELLAFVRHKFINAAPTDKAVLVEADKLKRLRRRLMDDLRTPAAFDNITTKNAFVTAFKSTRFYQTLRDGDALGRERAVDAAISTAKADSRRRVYRALRQGPFSRVRVAPHPRHAVLHGTVQPAHGPTPSSRVARRRVVRCRDIDAIVRRRPPAFCQGAAAPVRRLCRRPADHFAVVRARRRERCARAPTRPLLELWPPRPCRLTSTRSCTITFRLTNYIFGVWATCSNFLPKNNLPSTCNSSRANKTAGLPCFRKTLRKTLRRSTPPTLKRPSTCRCSSFWSSPTRASTDASVLRWRFKTAATRARTS</sequence>
<proteinExistence type="predicted"/>